<proteinExistence type="predicted"/>
<dbReference type="Proteomes" id="UP000000851">
    <property type="component" value="Chromosome"/>
</dbReference>
<sequence>MSALYPAPSPAATTWLATLRTTLASLADQVRHAPPIDVETLAAYLESESPEAAELGDAVLATLEEFEPVISGLTMSFGLVPSTMLIALGRGEEIGEIDPVVASALGEVGEIRPLTSSGTVTIEKDGRATTLIAGTTVAAPIGPVRISWPDRDDVWLCAVPAAANPVATARAALERILPHAGVGRAHLRTAPAGNRRAAPTSTPRTAPAALHAALLSIDPTADPDLVMARLEGWRAALEQLHRGAVAVHWEQA</sequence>
<dbReference type="AlphaFoldDB" id="C7QB66"/>
<protein>
    <submittedName>
        <fullName evidence="1">Uncharacterized protein</fullName>
    </submittedName>
</protein>
<keyword evidence="2" id="KW-1185">Reference proteome</keyword>
<evidence type="ECO:0000313" key="1">
    <source>
        <dbReference type="EMBL" id="ACU76357.1"/>
    </source>
</evidence>
<name>C7QB66_CATAD</name>
<dbReference type="EMBL" id="CP001700">
    <property type="protein sequence ID" value="ACU76357.1"/>
    <property type="molecule type" value="Genomic_DNA"/>
</dbReference>
<accession>C7QB66</accession>
<dbReference type="KEGG" id="cai:Caci_7532"/>
<gene>
    <name evidence="1" type="ordered locus">Caci_7532</name>
</gene>
<dbReference type="STRING" id="479433.Caci_7532"/>
<organism evidence="1 2">
    <name type="scientific">Catenulispora acidiphila (strain DSM 44928 / JCM 14897 / NBRC 102108 / NRRL B-24433 / ID139908)</name>
    <dbReference type="NCBI Taxonomy" id="479433"/>
    <lineage>
        <taxon>Bacteria</taxon>
        <taxon>Bacillati</taxon>
        <taxon>Actinomycetota</taxon>
        <taxon>Actinomycetes</taxon>
        <taxon>Catenulisporales</taxon>
        <taxon>Catenulisporaceae</taxon>
        <taxon>Catenulispora</taxon>
    </lineage>
</organism>
<reference evidence="1 2" key="1">
    <citation type="journal article" date="2009" name="Stand. Genomic Sci.">
        <title>Complete genome sequence of Catenulispora acidiphila type strain (ID 139908).</title>
        <authorList>
            <person name="Copeland A."/>
            <person name="Lapidus A."/>
            <person name="Glavina Del Rio T."/>
            <person name="Nolan M."/>
            <person name="Lucas S."/>
            <person name="Chen F."/>
            <person name="Tice H."/>
            <person name="Cheng J.F."/>
            <person name="Bruce D."/>
            <person name="Goodwin L."/>
            <person name="Pitluck S."/>
            <person name="Mikhailova N."/>
            <person name="Pati A."/>
            <person name="Ivanova N."/>
            <person name="Mavromatis K."/>
            <person name="Chen A."/>
            <person name="Palaniappan K."/>
            <person name="Chain P."/>
            <person name="Land M."/>
            <person name="Hauser L."/>
            <person name="Chang Y.J."/>
            <person name="Jeffries C.D."/>
            <person name="Chertkov O."/>
            <person name="Brettin T."/>
            <person name="Detter J.C."/>
            <person name="Han C."/>
            <person name="Ali Z."/>
            <person name="Tindall B.J."/>
            <person name="Goker M."/>
            <person name="Bristow J."/>
            <person name="Eisen J.A."/>
            <person name="Markowitz V."/>
            <person name="Hugenholtz P."/>
            <person name="Kyrpides N.C."/>
            <person name="Klenk H.P."/>
        </authorList>
    </citation>
    <scope>NUCLEOTIDE SEQUENCE [LARGE SCALE GENOMIC DNA]</scope>
    <source>
        <strain evidence="2">DSM 44928 / JCM 14897 / NBRC 102108 / NRRL B-24433 / ID139908</strain>
    </source>
</reference>
<dbReference type="InParanoid" id="C7QB66"/>
<evidence type="ECO:0000313" key="2">
    <source>
        <dbReference type="Proteomes" id="UP000000851"/>
    </source>
</evidence>
<dbReference type="HOGENOM" id="CLU_1101339_0_0_11"/>